<name>A0ACC6PHE7_9BACL</name>
<organism evidence="1 2">
    <name type="scientific">Saccharibacillus sacchari</name>
    <dbReference type="NCBI Taxonomy" id="456493"/>
    <lineage>
        <taxon>Bacteria</taxon>
        <taxon>Bacillati</taxon>
        <taxon>Bacillota</taxon>
        <taxon>Bacilli</taxon>
        <taxon>Bacillales</taxon>
        <taxon>Paenibacillaceae</taxon>
        <taxon>Saccharibacillus</taxon>
    </lineage>
</organism>
<protein>
    <submittedName>
        <fullName evidence="1">Uncharacterized protein</fullName>
    </submittedName>
</protein>
<dbReference type="EMBL" id="JBBKAR010000053">
    <property type="protein sequence ID" value="MEJ8306394.1"/>
    <property type="molecule type" value="Genomic_DNA"/>
</dbReference>
<gene>
    <name evidence="1" type="ORF">WKI47_21015</name>
</gene>
<comment type="caution">
    <text evidence="1">The sequence shown here is derived from an EMBL/GenBank/DDBJ whole genome shotgun (WGS) entry which is preliminary data.</text>
</comment>
<proteinExistence type="predicted"/>
<evidence type="ECO:0000313" key="1">
    <source>
        <dbReference type="EMBL" id="MEJ8306394.1"/>
    </source>
</evidence>
<accession>A0ACC6PHE7</accession>
<keyword evidence="2" id="KW-1185">Reference proteome</keyword>
<reference evidence="1" key="1">
    <citation type="submission" date="2024-03" db="EMBL/GenBank/DDBJ databases">
        <title>Whole genome sequecning of epiphytes from Marcgravia umbellata leaves.</title>
        <authorList>
            <person name="Kumar G."/>
            <person name="Savka M.A."/>
        </authorList>
    </citation>
    <scope>NUCLEOTIDE SEQUENCE</scope>
    <source>
        <strain evidence="1">RIT_BL5</strain>
    </source>
</reference>
<evidence type="ECO:0000313" key="2">
    <source>
        <dbReference type="Proteomes" id="UP001380953"/>
    </source>
</evidence>
<sequence length="167" mass="18397">MTTRRQTTKTEQAIAWLTLSLILLLLPACAAWESTSETETVSAPAQQQETDQNRNDQHIAAHDVIEVEVIVESDSDSASHFKAEINARKNPQSASYDTIDLPYRQTFEVSKNAFIPLPSVRLQADAAENADWISCTILYDGEEVATHLSRGNAAQAVCEKNFHLGPG</sequence>
<dbReference type="Proteomes" id="UP001380953">
    <property type="component" value="Unassembled WGS sequence"/>
</dbReference>